<dbReference type="InParanoid" id="A0A1E7FLQ6"/>
<dbReference type="Gene3D" id="3.40.50.150">
    <property type="entry name" value="Vaccinia Virus protein VP39"/>
    <property type="match status" value="1"/>
</dbReference>
<dbReference type="SUPFAM" id="SSF53335">
    <property type="entry name" value="S-adenosyl-L-methionine-dependent methyltransferases"/>
    <property type="match status" value="1"/>
</dbReference>
<evidence type="ECO:0000259" key="4">
    <source>
        <dbReference type="Pfam" id="PF08241"/>
    </source>
</evidence>
<dbReference type="OrthoDB" id="416496at2759"/>
<evidence type="ECO:0000256" key="3">
    <source>
        <dbReference type="ARBA" id="ARBA00022691"/>
    </source>
</evidence>
<dbReference type="GO" id="GO:0032259">
    <property type="term" value="P:methylation"/>
    <property type="evidence" value="ECO:0007669"/>
    <property type="project" value="UniProtKB-KW"/>
</dbReference>
<accession>A0A1E7FLQ6</accession>
<organism evidence="5 6">
    <name type="scientific">Fragilariopsis cylindrus CCMP1102</name>
    <dbReference type="NCBI Taxonomy" id="635003"/>
    <lineage>
        <taxon>Eukaryota</taxon>
        <taxon>Sar</taxon>
        <taxon>Stramenopiles</taxon>
        <taxon>Ochrophyta</taxon>
        <taxon>Bacillariophyta</taxon>
        <taxon>Bacillariophyceae</taxon>
        <taxon>Bacillariophycidae</taxon>
        <taxon>Bacillariales</taxon>
        <taxon>Bacillariaceae</taxon>
        <taxon>Fragilariopsis</taxon>
    </lineage>
</organism>
<keyword evidence="6" id="KW-1185">Reference proteome</keyword>
<dbReference type="EMBL" id="KV784356">
    <property type="protein sequence ID" value="OEU18743.1"/>
    <property type="molecule type" value="Genomic_DNA"/>
</dbReference>
<gene>
    <name evidence="5" type="ORF">FRACYDRAFT_237023</name>
</gene>
<dbReference type="GO" id="GO:0008757">
    <property type="term" value="F:S-adenosylmethionine-dependent methyltransferase activity"/>
    <property type="evidence" value="ECO:0007669"/>
    <property type="project" value="InterPro"/>
</dbReference>
<dbReference type="Proteomes" id="UP000095751">
    <property type="component" value="Unassembled WGS sequence"/>
</dbReference>
<evidence type="ECO:0000256" key="1">
    <source>
        <dbReference type="ARBA" id="ARBA00022603"/>
    </source>
</evidence>
<evidence type="ECO:0000313" key="6">
    <source>
        <dbReference type="Proteomes" id="UP000095751"/>
    </source>
</evidence>
<proteinExistence type="predicted"/>
<keyword evidence="1" id="KW-0489">Methyltransferase</keyword>
<dbReference type="InterPro" id="IPR023576">
    <property type="entry name" value="UbiE/COQ5_MeTrFase_CS"/>
</dbReference>
<dbReference type="KEGG" id="fcy:FRACYDRAFT_237023"/>
<dbReference type="AlphaFoldDB" id="A0A1E7FLQ6"/>
<protein>
    <recommendedName>
        <fullName evidence="4">Methyltransferase type 11 domain-containing protein</fullName>
    </recommendedName>
</protein>
<dbReference type="InterPro" id="IPR013216">
    <property type="entry name" value="Methyltransf_11"/>
</dbReference>
<sequence length="296" mass="32961">MDATKSDWIDSKRIFYEYVSVSGQEWFKFVLLSPISPTSTSSSTTMLQMGLDMVTSLRCEWISAALCTNQTPLSANDCLILGCDDGRAVTFIPRTIETLYTSTGTNVVEILDQRADDLKELEDESVDIVLSLTAAAKMVENGLDWKKSIQEAARVLRPGGRFLCVEQSTLEGESYLDYVGNLGTMIVKKGEDGEDIKAVVVEEEVDDDGNIIVKEDEVNTYPTFECMGYDEVDLVLVPHIATVFVKSEDAGITAKEKGMKEKDVEEDRMADLAFSAFERGLKKRKRKKKKDAEAKK</sequence>
<keyword evidence="3" id="KW-0949">S-adenosyl-L-methionine</keyword>
<reference evidence="5 6" key="1">
    <citation type="submission" date="2016-09" db="EMBL/GenBank/DDBJ databases">
        <title>Extensive genetic diversity and differential bi-allelic expression allows diatom success in the polar Southern Ocean.</title>
        <authorList>
            <consortium name="DOE Joint Genome Institute"/>
            <person name="Mock T."/>
            <person name="Otillar R.P."/>
            <person name="Strauss J."/>
            <person name="Dupont C."/>
            <person name="Frickenhaus S."/>
            <person name="Maumus F."/>
            <person name="Mcmullan M."/>
            <person name="Sanges R."/>
            <person name="Schmutz J."/>
            <person name="Toseland A."/>
            <person name="Valas R."/>
            <person name="Veluchamy A."/>
            <person name="Ward B.J."/>
            <person name="Allen A."/>
            <person name="Barry K."/>
            <person name="Falciatore A."/>
            <person name="Ferrante M."/>
            <person name="Fortunato A.E."/>
            <person name="Gloeckner G."/>
            <person name="Gruber A."/>
            <person name="Hipkin R."/>
            <person name="Janech M."/>
            <person name="Kroth P."/>
            <person name="Leese F."/>
            <person name="Lindquist E."/>
            <person name="Lyon B.R."/>
            <person name="Martin J."/>
            <person name="Mayer C."/>
            <person name="Parker M."/>
            <person name="Quesneville H."/>
            <person name="Raymond J."/>
            <person name="Uhlig C."/>
            <person name="Valentin K.U."/>
            <person name="Worden A.Z."/>
            <person name="Armbrust E.V."/>
            <person name="Bowler C."/>
            <person name="Green B."/>
            <person name="Moulton V."/>
            <person name="Van Oosterhout C."/>
            <person name="Grigoriev I."/>
        </authorList>
    </citation>
    <scope>NUCLEOTIDE SEQUENCE [LARGE SCALE GENOMIC DNA]</scope>
    <source>
        <strain evidence="5 6">CCMP1102</strain>
    </source>
</reference>
<feature type="domain" description="Methyltransferase type 11" evidence="4">
    <location>
        <begin position="104"/>
        <end position="164"/>
    </location>
</feature>
<evidence type="ECO:0000256" key="2">
    <source>
        <dbReference type="ARBA" id="ARBA00022679"/>
    </source>
</evidence>
<dbReference type="InterPro" id="IPR029063">
    <property type="entry name" value="SAM-dependent_MTases_sf"/>
</dbReference>
<keyword evidence="2" id="KW-0808">Transferase</keyword>
<evidence type="ECO:0000313" key="5">
    <source>
        <dbReference type="EMBL" id="OEU18743.1"/>
    </source>
</evidence>
<name>A0A1E7FLQ6_9STRA</name>
<dbReference type="Pfam" id="PF08241">
    <property type="entry name" value="Methyltransf_11"/>
    <property type="match status" value="1"/>
</dbReference>
<dbReference type="CDD" id="cd02440">
    <property type="entry name" value="AdoMet_MTases"/>
    <property type="match status" value="1"/>
</dbReference>
<dbReference type="PROSITE" id="PS01184">
    <property type="entry name" value="UBIE_2"/>
    <property type="match status" value="1"/>
</dbReference>